<comment type="similarity">
    <text evidence="1">Belongs to the HMBS family.</text>
</comment>
<dbReference type="GO" id="GO:0004418">
    <property type="term" value="F:hydroxymethylbilane synthase activity"/>
    <property type="evidence" value="ECO:0007669"/>
    <property type="project" value="UniProtKB-EC"/>
</dbReference>
<evidence type="ECO:0000256" key="3">
    <source>
        <dbReference type="ARBA" id="ARBA00022679"/>
    </source>
</evidence>
<dbReference type="PANTHER" id="PTHR11557:SF0">
    <property type="entry name" value="PORPHOBILINOGEN DEAMINASE"/>
    <property type="match status" value="1"/>
</dbReference>
<dbReference type="EC" id="2.5.1.61" evidence="2"/>
<evidence type="ECO:0000259" key="5">
    <source>
        <dbReference type="Pfam" id="PF01379"/>
    </source>
</evidence>
<evidence type="ECO:0000313" key="6">
    <source>
        <dbReference type="EMBL" id="CAD8077478.1"/>
    </source>
</evidence>
<dbReference type="Pfam" id="PF01379">
    <property type="entry name" value="Porphobil_deam"/>
    <property type="match status" value="1"/>
</dbReference>
<protein>
    <recommendedName>
        <fullName evidence="2">hydroxymethylbilane synthase</fullName>
        <ecNumber evidence="2">2.5.1.61</ecNumber>
    </recommendedName>
</protein>
<dbReference type="InterPro" id="IPR000860">
    <property type="entry name" value="HemC"/>
</dbReference>
<evidence type="ECO:0000256" key="4">
    <source>
        <dbReference type="ARBA" id="ARBA00023244"/>
    </source>
</evidence>
<evidence type="ECO:0000313" key="7">
    <source>
        <dbReference type="Proteomes" id="UP000688137"/>
    </source>
</evidence>
<feature type="domain" description="Porphobilinogen deaminase N-terminal" evidence="5">
    <location>
        <begin position="3"/>
        <end position="156"/>
    </location>
</feature>
<proteinExistence type="inferred from homology"/>
<sequence length="287" mass="33729">MAQNQLYNRRMKLECEIIKVSNEISDVNLQDPLYKMPPAGVFTKQLEQYLQFISIKLWTEQKGDVAVNSLKDLPIIIDTQLYLAAYTKFEQRGDVVLLNNKYNYKNLGELPNRFKIGTSSLRRISIIKNRYPKLNLINIRGNLNTRILKLDQGQYDEQFQQKLVFQDQVWLIERKSSFIHQHKQPQEFNAERMIRIQQKDYKFEMIQIHKRDVQLNEQGGCRLLIAVYSECREDGQVYINGRVLAVYGTKTIKDEAIDHFEKVGQILFDNIKVLGGIELIESLKQQK</sequence>
<name>A0A8S1MAN7_PARPR</name>
<dbReference type="AlphaFoldDB" id="A0A8S1MAN7"/>
<dbReference type="InterPro" id="IPR022417">
    <property type="entry name" value="Porphobilin_deaminase_N"/>
</dbReference>
<dbReference type="OMA" id="NAHEWAG"/>
<keyword evidence="7" id="KW-1185">Reference proteome</keyword>
<organism evidence="6 7">
    <name type="scientific">Paramecium primaurelia</name>
    <dbReference type="NCBI Taxonomy" id="5886"/>
    <lineage>
        <taxon>Eukaryota</taxon>
        <taxon>Sar</taxon>
        <taxon>Alveolata</taxon>
        <taxon>Ciliophora</taxon>
        <taxon>Intramacronucleata</taxon>
        <taxon>Oligohymenophorea</taxon>
        <taxon>Peniculida</taxon>
        <taxon>Parameciidae</taxon>
        <taxon>Paramecium</taxon>
    </lineage>
</organism>
<dbReference type="GO" id="GO:0006783">
    <property type="term" value="P:heme biosynthetic process"/>
    <property type="evidence" value="ECO:0007669"/>
    <property type="project" value="TreeGrafter"/>
</dbReference>
<dbReference type="EMBL" id="CAJJDM010000059">
    <property type="protein sequence ID" value="CAD8077478.1"/>
    <property type="molecule type" value="Genomic_DNA"/>
</dbReference>
<comment type="caution">
    <text evidence="6">The sequence shown here is derived from an EMBL/GenBank/DDBJ whole genome shotgun (WGS) entry which is preliminary data.</text>
</comment>
<dbReference type="Proteomes" id="UP000688137">
    <property type="component" value="Unassembled WGS sequence"/>
</dbReference>
<reference evidence="6" key="1">
    <citation type="submission" date="2021-01" db="EMBL/GenBank/DDBJ databases">
        <authorList>
            <consortium name="Genoscope - CEA"/>
            <person name="William W."/>
        </authorList>
    </citation>
    <scope>NUCLEOTIDE SEQUENCE</scope>
</reference>
<keyword evidence="4" id="KW-0627">Porphyrin biosynthesis</keyword>
<accession>A0A8S1MAN7</accession>
<dbReference type="PANTHER" id="PTHR11557">
    <property type="entry name" value="PORPHOBILINOGEN DEAMINASE"/>
    <property type="match status" value="1"/>
</dbReference>
<evidence type="ECO:0000256" key="2">
    <source>
        <dbReference type="ARBA" id="ARBA00012655"/>
    </source>
</evidence>
<evidence type="ECO:0000256" key="1">
    <source>
        <dbReference type="ARBA" id="ARBA00005638"/>
    </source>
</evidence>
<gene>
    <name evidence="6" type="ORF">PPRIM_AZ9-3.1.T0580133</name>
</gene>
<keyword evidence="3" id="KW-0808">Transferase</keyword>
<dbReference type="GO" id="GO:0005737">
    <property type="term" value="C:cytoplasm"/>
    <property type="evidence" value="ECO:0007669"/>
    <property type="project" value="TreeGrafter"/>
</dbReference>